<feature type="region of interest" description="Disordered" evidence="1">
    <location>
        <begin position="166"/>
        <end position="198"/>
    </location>
</feature>
<protein>
    <recommendedName>
        <fullName evidence="2">Azaphilone pigments biosynthesis cluster protein L N-terminal domain-containing protein</fullName>
    </recommendedName>
</protein>
<name>A0A484FIB0_COLOR</name>
<evidence type="ECO:0000256" key="1">
    <source>
        <dbReference type="SAM" id="MobiDB-lite"/>
    </source>
</evidence>
<evidence type="ECO:0000313" key="4">
    <source>
        <dbReference type="Proteomes" id="UP000014480"/>
    </source>
</evidence>
<keyword evidence="4" id="KW-1185">Reference proteome</keyword>
<feature type="compositionally biased region" description="Polar residues" evidence="1">
    <location>
        <begin position="181"/>
        <end position="198"/>
    </location>
</feature>
<dbReference type="Proteomes" id="UP000014480">
    <property type="component" value="Unassembled WGS sequence"/>
</dbReference>
<sequence length="292" mass="33146">MAEAIGLVSSIITVVGVAGKLGISVIKLRKLWDEVQDVPESIHQLIIQLELLKPVLAQMEAEFPKPQHGVNSSTALAANMSLQYCVDAVGNLETLVEDLGRQVSAEKKSKRSYAKFKVNFKKDVIKSYQEKIQFSLQVLSFLQKQWQHDQLLSILKAQSHSHLVEWEQPRPQDSLDKQPSELRNSSVNTEDQMELSVTNKRGLTPKRLPWKGLSMFGSLTFNVESNNGAARVYQARLQLPWWLSARSWDFLAQAASGGWDLSLRPCFEARRSLTLRLRLEWKHIVTLRSFVP</sequence>
<dbReference type="EMBL" id="AMCV02000026">
    <property type="protein sequence ID" value="TDZ17842.1"/>
    <property type="molecule type" value="Genomic_DNA"/>
</dbReference>
<dbReference type="STRING" id="1213857.A0A484FIB0"/>
<gene>
    <name evidence="3" type="ORF">Cob_v009215</name>
</gene>
<feature type="compositionally biased region" description="Basic and acidic residues" evidence="1">
    <location>
        <begin position="166"/>
        <end position="180"/>
    </location>
</feature>
<organism evidence="3 4">
    <name type="scientific">Colletotrichum orbiculare (strain 104-T / ATCC 96160 / CBS 514.97 / LARS 414 / MAFF 240422)</name>
    <name type="common">Cucumber anthracnose fungus</name>
    <name type="synonym">Colletotrichum lagenarium</name>
    <dbReference type="NCBI Taxonomy" id="1213857"/>
    <lineage>
        <taxon>Eukaryota</taxon>
        <taxon>Fungi</taxon>
        <taxon>Dikarya</taxon>
        <taxon>Ascomycota</taxon>
        <taxon>Pezizomycotina</taxon>
        <taxon>Sordariomycetes</taxon>
        <taxon>Hypocreomycetidae</taxon>
        <taxon>Glomerellales</taxon>
        <taxon>Glomerellaceae</taxon>
        <taxon>Colletotrichum</taxon>
        <taxon>Colletotrichum orbiculare species complex</taxon>
    </lineage>
</organism>
<evidence type="ECO:0000313" key="3">
    <source>
        <dbReference type="EMBL" id="TDZ17842.1"/>
    </source>
</evidence>
<dbReference type="OrthoDB" id="3200163at2759"/>
<reference evidence="4" key="1">
    <citation type="journal article" date="2013" name="New Phytol.">
        <title>Comparative genomic and transcriptomic analyses reveal the hemibiotrophic stage shift of Colletotrichum fungi.</title>
        <authorList>
            <person name="Gan P."/>
            <person name="Ikeda K."/>
            <person name="Irieda H."/>
            <person name="Narusaka M."/>
            <person name="O'Connell R.J."/>
            <person name="Narusaka Y."/>
            <person name="Takano Y."/>
            <person name="Kubo Y."/>
            <person name="Shirasu K."/>
        </authorList>
    </citation>
    <scope>NUCLEOTIDE SEQUENCE [LARGE SCALE GENOMIC DNA]</scope>
    <source>
        <strain evidence="4">104-T / ATCC 96160 / CBS 514.97 / LARS 414 / MAFF 240422</strain>
    </source>
</reference>
<comment type="caution">
    <text evidence="3">The sequence shown here is derived from an EMBL/GenBank/DDBJ whole genome shotgun (WGS) entry which is preliminary data.</text>
</comment>
<dbReference type="InterPro" id="IPR031348">
    <property type="entry name" value="PigL_N"/>
</dbReference>
<evidence type="ECO:0000259" key="2">
    <source>
        <dbReference type="Pfam" id="PF17111"/>
    </source>
</evidence>
<dbReference type="AlphaFoldDB" id="A0A484FIB0"/>
<accession>A0A484FIB0</accession>
<proteinExistence type="predicted"/>
<dbReference type="Pfam" id="PF17111">
    <property type="entry name" value="PigL_N"/>
    <property type="match status" value="1"/>
</dbReference>
<feature type="domain" description="Azaphilone pigments biosynthesis cluster protein L N-terminal" evidence="2">
    <location>
        <begin position="2"/>
        <end position="151"/>
    </location>
</feature>
<reference evidence="4" key="2">
    <citation type="journal article" date="2019" name="Mol. Plant Microbe Interact.">
        <title>Genome sequence resources for four phytopathogenic fungi from the Colletotrichum orbiculare species complex.</title>
        <authorList>
            <person name="Gan P."/>
            <person name="Tsushima A."/>
            <person name="Narusaka M."/>
            <person name="Narusaka Y."/>
            <person name="Takano Y."/>
            <person name="Kubo Y."/>
            <person name="Shirasu K."/>
        </authorList>
    </citation>
    <scope>GENOME REANNOTATION</scope>
    <source>
        <strain evidence="4">104-T / ATCC 96160 / CBS 514.97 / LARS 414 / MAFF 240422</strain>
    </source>
</reference>